<protein>
    <submittedName>
        <fullName evidence="2">Uncharacterized protein</fullName>
    </submittedName>
</protein>
<accession>Q94E10</accession>
<gene>
    <name evidence="2" type="primary">P0003E08.29</name>
</gene>
<evidence type="ECO:0000256" key="1">
    <source>
        <dbReference type="SAM" id="MobiDB-lite"/>
    </source>
</evidence>
<name>Q94E10_ORYSJ</name>
<dbReference type="Proteomes" id="UP000817658">
    <property type="component" value="Chromosome 1"/>
</dbReference>
<proteinExistence type="predicted"/>
<sequence>MGAHNLHLLYRCLLQPPPPPPVKPGELTPKPPFHMHEGRSGCLTKRQWGSSIHSWG</sequence>
<reference evidence="2" key="1">
    <citation type="journal article" date="2002" name="Nature">
        <title>The genome sequence and structure of rice chromosome 1.</title>
        <authorList>
            <person name="Sasaki T."/>
            <person name="Matsumoto T."/>
            <person name="Yamamoto K."/>
            <person name="Sakata K."/>
            <person name="Baba T."/>
            <person name="Katayose Y."/>
            <person name="Wu J."/>
            <person name="Niimura Y."/>
            <person name="Cheng Z."/>
            <person name="Nagamura Y."/>
            <person name="Antonio B.A."/>
            <person name="Kanamori H."/>
            <person name="Hosokawa S."/>
            <person name="Masukawa M."/>
            <person name="Arikawa K."/>
            <person name="Chiden Y."/>
            <person name="Hayashi M."/>
            <person name="Okamoto M."/>
            <person name="Ando T."/>
            <person name="Aoki H."/>
            <person name="Arita K."/>
            <person name="Hamada M."/>
            <person name="Harada C."/>
            <person name="Hijishita S."/>
            <person name="Honda M."/>
            <person name="Ichikawa Y."/>
            <person name="Idonuma A."/>
            <person name="Iijima M."/>
            <person name="Ikeda M."/>
            <person name="Ikeno M."/>
            <person name="Itoh S."/>
            <person name="Itoh T."/>
            <person name="Itoh Y."/>
            <person name="Itoh Y."/>
            <person name="Iwabuchi A."/>
            <person name="Kamiya K."/>
            <person name="Karasawa W."/>
            <person name="Katagiri S."/>
            <person name="Kikuta A."/>
            <person name="Kobayashi N."/>
            <person name="Kono I."/>
            <person name="Machita K."/>
            <person name="Maehara T."/>
            <person name="Mizuno H."/>
            <person name="Mizubayashi T."/>
            <person name="Mukai Y."/>
            <person name="Nagasaki H."/>
            <person name="Nakashima M."/>
            <person name="Nakama Y."/>
            <person name="Nakamichi Y."/>
            <person name="Nakamura M."/>
            <person name="Namiki N."/>
            <person name="Negishi M."/>
            <person name="Ohta I."/>
            <person name="Ono N."/>
            <person name="Saji S."/>
            <person name="Sakai K."/>
            <person name="Shibata M."/>
            <person name="Shimokawa T."/>
            <person name="Shomura A."/>
            <person name="Song J."/>
            <person name="Takazaki Y."/>
            <person name="Terasawa K."/>
            <person name="Tsuji K."/>
            <person name="Waki K."/>
            <person name="Yamagata H."/>
            <person name="Yamane H."/>
            <person name="Yoshiki S."/>
            <person name="Yoshihara R."/>
            <person name="Yukawa K."/>
            <person name="Zhong H."/>
            <person name="Iwama H."/>
            <person name="Endo T."/>
            <person name="Ito H."/>
            <person name="Hahn J.H."/>
            <person name="Kim H.I."/>
            <person name="Eun M.Y."/>
            <person name="Yano M."/>
            <person name="Jiang J."/>
            <person name="Gojobori T."/>
        </authorList>
    </citation>
    <scope>NUCLEOTIDE SEQUENCE [LARGE SCALE GENOMIC DNA]</scope>
</reference>
<evidence type="ECO:0000313" key="2">
    <source>
        <dbReference type="EMBL" id="BAB63553.1"/>
    </source>
</evidence>
<organism evidence="2">
    <name type="scientific">Oryza sativa subsp. japonica</name>
    <name type="common">Rice</name>
    <dbReference type="NCBI Taxonomy" id="39947"/>
    <lineage>
        <taxon>Eukaryota</taxon>
        <taxon>Viridiplantae</taxon>
        <taxon>Streptophyta</taxon>
        <taxon>Embryophyta</taxon>
        <taxon>Tracheophyta</taxon>
        <taxon>Spermatophyta</taxon>
        <taxon>Magnoliopsida</taxon>
        <taxon>Liliopsida</taxon>
        <taxon>Poales</taxon>
        <taxon>Poaceae</taxon>
        <taxon>BOP clade</taxon>
        <taxon>Oryzoideae</taxon>
        <taxon>Oryzeae</taxon>
        <taxon>Oryzinae</taxon>
        <taxon>Oryza</taxon>
        <taxon>Oryza sativa</taxon>
    </lineage>
</organism>
<dbReference type="AlphaFoldDB" id="Q94E10"/>
<dbReference type="EMBL" id="AP003222">
    <property type="protein sequence ID" value="BAB63553.1"/>
    <property type="molecule type" value="Genomic_DNA"/>
</dbReference>
<feature type="region of interest" description="Disordered" evidence="1">
    <location>
        <begin position="17"/>
        <end position="40"/>
    </location>
</feature>